<dbReference type="Pfam" id="PF13620">
    <property type="entry name" value="CarboxypepD_reg"/>
    <property type="match status" value="1"/>
</dbReference>
<evidence type="ECO:0000256" key="5">
    <source>
        <dbReference type="ARBA" id="ARBA00023136"/>
    </source>
</evidence>
<dbReference type="InterPro" id="IPR039426">
    <property type="entry name" value="TonB-dep_rcpt-like"/>
</dbReference>
<evidence type="ECO:0000256" key="7">
    <source>
        <dbReference type="SAM" id="SignalP"/>
    </source>
</evidence>
<evidence type="ECO:0000256" key="3">
    <source>
        <dbReference type="ARBA" id="ARBA00022452"/>
    </source>
</evidence>
<evidence type="ECO:0000256" key="4">
    <source>
        <dbReference type="ARBA" id="ARBA00022692"/>
    </source>
</evidence>
<keyword evidence="5" id="KW-0472">Membrane</keyword>
<keyword evidence="10" id="KW-1185">Reference proteome</keyword>
<keyword evidence="4" id="KW-0812">Transmembrane</keyword>
<dbReference type="GO" id="GO:0009279">
    <property type="term" value="C:cell outer membrane"/>
    <property type="evidence" value="ECO:0007669"/>
    <property type="project" value="UniProtKB-SubCell"/>
</dbReference>
<dbReference type="RefSeq" id="WP_425489341.1">
    <property type="nucleotide sequence ID" value="NZ_BMYD01000001.1"/>
</dbReference>
<evidence type="ECO:0000313" key="9">
    <source>
        <dbReference type="EMBL" id="GHA76312.1"/>
    </source>
</evidence>
<dbReference type="InterPro" id="IPR057601">
    <property type="entry name" value="Oar-like_b-barrel"/>
</dbReference>
<dbReference type="InterPro" id="IPR037066">
    <property type="entry name" value="Plug_dom_sf"/>
</dbReference>
<comment type="caution">
    <text evidence="9">The sequence shown here is derived from an EMBL/GenBank/DDBJ whole genome shotgun (WGS) entry which is preliminary data.</text>
</comment>
<dbReference type="Gene3D" id="2.60.40.1120">
    <property type="entry name" value="Carboxypeptidase-like, regulatory domain"/>
    <property type="match status" value="1"/>
</dbReference>
<feature type="domain" description="TonB-dependent transporter Oar-like beta-barrel" evidence="8">
    <location>
        <begin position="358"/>
        <end position="1021"/>
    </location>
</feature>
<dbReference type="PANTHER" id="PTHR30069:SF46">
    <property type="entry name" value="OAR PROTEIN"/>
    <property type="match status" value="1"/>
</dbReference>
<keyword evidence="3" id="KW-1134">Transmembrane beta strand</keyword>
<evidence type="ECO:0000259" key="8">
    <source>
        <dbReference type="Pfam" id="PF25183"/>
    </source>
</evidence>
<dbReference type="Pfam" id="PF25183">
    <property type="entry name" value="OMP_b-brl_4"/>
    <property type="match status" value="2"/>
</dbReference>
<feature type="signal peptide" evidence="7">
    <location>
        <begin position="1"/>
        <end position="27"/>
    </location>
</feature>
<dbReference type="InterPro" id="IPR008969">
    <property type="entry name" value="CarboxyPept-like_regulatory"/>
</dbReference>
<dbReference type="SUPFAM" id="SSF49464">
    <property type="entry name" value="Carboxypeptidase regulatory domain-like"/>
    <property type="match status" value="1"/>
</dbReference>
<feature type="chain" id="PRO_5037847026" evidence="7">
    <location>
        <begin position="28"/>
        <end position="1098"/>
    </location>
</feature>
<keyword evidence="2" id="KW-0813">Transport</keyword>
<dbReference type="EMBL" id="BMYD01000001">
    <property type="protein sequence ID" value="GHA76312.1"/>
    <property type="molecule type" value="Genomic_DNA"/>
</dbReference>
<dbReference type="Proteomes" id="UP000646426">
    <property type="component" value="Unassembled WGS sequence"/>
</dbReference>
<dbReference type="PANTHER" id="PTHR30069">
    <property type="entry name" value="TONB-DEPENDENT OUTER MEMBRANE RECEPTOR"/>
    <property type="match status" value="1"/>
</dbReference>
<accession>A0A918SWT6</accession>
<dbReference type="Gene3D" id="2.170.130.10">
    <property type="entry name" value="TonB-dependent receptor, plug domain"/>
    <property type="match status" value="1"/>
</dbReference>
<reference evidence="9" key="2">
    <citation type="submission" date="2020-09" db="EMBL/GenBank/DDBJ databases">
        <authorList>
            <person name="Sun Q."/>
            <person name="Kim S."/>
        </authorList>
    </citation>
    <scope>NUCLEOTIDE SEQUENCE</scope>
    <source>
        <strain evidence="9">KCTC 23077</strain>
    </source>
</reference>
<dbReference type="Gene3D" id="2.40.170.20">
    <property type="entry name" value="TonB-dependent receptor, beta-barrel domain"/>
    <property type="match status" value="1"/>
</dbReference>
<sequence length="1098" mass="119230">MTQSNRVRMSRLTLGLLAALATAPAFAQSTSAGVGGVVTGADGQPVVNAEVTIVHTESGTVSRVTTDESGRYTARGLRVGGPYTITINKAGAGTASEDGVFLNLDKVNQVDVALNNNVTTLETVQAIAYGSEVFSANKMGTGTNVTREQIEAFPSIERNLQDYARLDPRVVQTDKSRNEISVGGQNPRYNAIRVDGISTNDAFGLESNGLPTPKQPFSMDAIQEISVDVANYDTTISGGTGGVINAVTKSGTNSFGGSVYGLYRDSSMVRENEDGTDYNGFEDETTYGVTFGGPLIKDKLFFFINYEKFEQAAAGPTSGPIGSGATNIVNISQAQIDEVRRISRLYGFDPGGFAVSGADTTSEEYGLKIDWNITDSHRAAFRYGTSDQSVAVFPGFGTRSIALESYAYQRDYEFDTYSAQLFSDWTENFSTEAKVSFREYSAVRTPNSNLPAISVAVPTGPNSDATINFGTEQNTHANVLATDTLNAFFAANWYVGDHTVKFGFDYEDNDIYNLFGRNTNGVYSFDSLNAFDPARNAGETAAGARPRSYRLFYPAAGDLDSMAAIWGLKNLGVFVQDTWAVNPNLTLTFGFRYDRPSVGSEPQFNQAAFNAFGFDNSSTIDGNDLIQPRFGFNYTFDTERPTQLRGGVGLFQGASANVWLSNPFTNTGFGYIDYNLSTGFAATAPCRATALGCFSADPSAQIGLIPPGARTGTQSVDFVDPELGQPSVWKANLAFDHELPWWGVVAGAELVLTSVKQGIYYQHLNLGAPTGVGQDGRAIFWDLAGRNPANWNQFGAQPSGARGTSRANANPSFTDAIIARPTNKGESQQLTLSLTKPFNDSDWNWTVAYTYTNATEVSPLTSSTSGSQWGNNSTFNPNEEVSARSNYEIENRFTAAVAWKHAFFGDYNTTASMFYEGRNGRPYSYVFDNDANGDGRFGNDLLYIPRGPGDVVFVNATEQAGFWDFVNNDEYLSQNLGRVAERNGARSTWVNQFDVRISQELPGFMEGHKSELWLDILNVGNLIDKDWGQIEEVGFPFGRGVVEYGGICGQGPAASQPAACAGNAGKYVYRYNTPDSLNIYDDRAISRWSLQVGFRYKF</sequence>
<evidence type="ECO:0000256" key="6">
    <source>
        <dbReference type="ARBA" id="ARBA00023237"/>
    </source>
</evidence>
<dbReference type="GO" id="GO:0044718">
    <property type="term" value="P:siderophore transmembrane transport"/>
    <property type="evidence" value="ECO:0007669"/>
    <property type="project" value="TreeGrafter"/>
</dbReference>
<dbReference type="AlphaFoldDB" id="A0A918SWT6"/>
<feature type="domain" description="TonB-dependent transporter Oar-like beta-barrel" evidence="8">
    <location>
        <begin position="247"/>
        <end position="315"/>
    </location>
</feature>
<dbReference type="InterPro" id="IPR036942">
    <property type="entry name" value="Beta-barrel_TonB_sf"/>
</dbReference>
<evidence type="ECO:0000256" key="2">
    <source>
        <dbReference type="ARBA" id="ARBA00022448"/>
    </source>
</evidence>
<reference evidence="9" key="1">
    <citation type="journal article" date="2014" name="Int. J. Syst. Evol. Microbiol.">
        <title>Complete genome sequence of Corynebacterium casei LMG S-19264T (=DSM 44701T), isolated from a smear-ripened cheese.</title>
        <authorList>
            <consortium name="US DOE Joint Genome Institute (JGI-PGF)"/>
            <person name="Walter F."/>
            <person name="Albersmeier A."/>
            <person name="Kalinowski J."/>
            <person name="Ruckert C."/>
        </authorList>
    </citation>
    <scope>NUCLEOTIDE SEQUENCE</scope>
    <source>
        <strain evidence="9">KCTC 23077</strain>
    </source>
</reference>
<protein>
    <submittedName>
        <fullName evidence="9">Oar protein</fullName>
    </submittedName>
</protein>
<evidence type="ECO:0000256" key="1">
    <source>
        <dbReference type="ARBA" id="ARBA00004571"/>
    </source>
</evidence>
<dbReference type="GO" id="GO:0015344">
    <property type="term" value="F:siderophore uptake transmembrane transporter activity"/>
    <property type="evidence" value="ECO:0007669"/>
    <property type="project" value="TreeGrafter"/>
</dbReference>
<gene>
    <name evidence="9" type="primary">oar</name>
    <name evidence="9" type="ORF">GCM10007067_11920</name>
</gene>
<organism evidence="9 10">
    <name type="scientific">Cognatilysobacter bugurensis</name>
    <dbReference type="NCBI Taxonomy" id="543356"/>
    <lineage>
        <taxon>Bacteria</taxon>
        <taxon>Pseudomonadati</taxon>
        <taxon>Pseudomonadota</taxon>
        <taxon>Gammaproteobacteria</taxon>
        <taxon>Lysobacterales</taxon>
        <taxon>Lysobacteraceae</taxon>
        <taxon>Cognatilysobacter</taxon>
    </lineage>
</organism>
<keyword evidence="7" id="KW-0732">Signal</keyword>
<dbReference type="SUPFAM" id="SSF56935">
    <property type="entry name" value="Porins"/>
    <property type="match status" value="1"/>
</dbReference>
<name>A0A918SWT6_9GAMM</name>
<proteinExistence type="predicted"/>
<evidence type="ECO:0000313" key="10">
    <source>
        <dbReference type="Proteomes" id="UP000646426"/>
    </source>
</evidence>
<comment type="subcellular location">
    <subcellularLocation>
        <location evidence="1">Cell outer membrane</location>
        <topology evidence="1">Multi-pass membrane protein</topology>
    </subcellularLocation>
</comment>
<keyword evidence="6" id="KW-0998">Cell outer membrane</keyword>